<comment type="caution">
    <text evidence="2">The sequence shown here is derived from an EMBL/GenBank/DDBJ whole genome shotgun (WGS) entry which is preliminary data.</text>
</comment>
<sequence>MGDNDRHVVPNPEGGWDVRKPDAVRASAHFDTQAEATARAREIVGNTGGDAITHGRDGRIRSRDTSPKGNDPNPPRDKH</sequence>
<accession>A0A3N1H5X1</accession>
<dbReference type="Pfam" id="PF09954">
    <property type="entry name" value="DUF2188"/>
    <property type="match status" value="1"/>
</dbReference>
<organism evidence="2 3">
    <name type="scientific">Saccharothrix texasensis</name>
    <dbReference type="NCBI Taxonomy" id="103734"/>
    <lineage>
        <taxon>Bacteria</taxon>
        <taxon>Bacillati</taxon>
        <taxon>Actinomycetota</taxon>
        <taxon>Actinomycetes</taxon>
        <taxon>Pseudonocardiales</taxon>
        <taxon>Pseudonocardiaceae</taxon>
        <taxon>Saccharothrix</taxon>
    </lineage>
</organism>
<keyword evidence="3" id="KW-1185">Reference proteome</keyword>
<evidence type="ECO:0000313" key="2">
    <source>
        <dbReference type="EMBL" id="ROP37953.1"/>
    </source>
</evidence>
<dbReference type="InterPro" id="IPR018691">
    <property type="entry name" value="DUF2188"/>
</dbReference>
<dbReference type="Proteomes" id="UP000268727">
    <property type="component" value="Unassembled WGS sequence"/>
</dbReference>
<dbReference type="EMBL" id="RJKM01000001">
    <property type="protein sequence ID" value="ROP37953.1"/>
    <property type="molecule type" value="Genomic_DNA"/>
</dbReference>
<dbReference type="RefSeq" id="WP_123743671.1">
    <property type="nucleotide sequence ID" value="NZ_RJKM01000001.1"/>
</dbReference>
<feature type="compositionally biased region" description="Basic and acidic residues" evidence="1">
    <location>
        <begin position="53"/>
        <end position="66"/>
    </location>
</feature>
<evidence type="ECO:0000313" key="3">
    <source>
        <dbReference type="Proteomes" id="UP000268727"/>
    </source>
</evidence>
<proteinExistence type="predicted"/>
<dbReference type="OrthoDB" id="3233612at2"/>
<dbReference type="AlphaFoldDB" id="A0A3N1H5X1"/>
<protein>
    <submittedName>
        <fullName evidence="2">Uncharacterized protein DUF2188</fullName>
    </submittedName>
</protein>
<gene>
    <name evidence="2" type="ORF">EDD40_3285</name>
</gene>
<feature type="region of interest" description="Disordered" evidence="1">
    <location>
        <begin position="33"/>
        <end position="79"/>
    </location>
</feature>
<evidence type="ECO:0000256" key="1">
    <source>
        <dbReference type="SAM" id="MobiDB-lite"/>
    </source>
</evidence>
<reference evidence="2 3" key="1">
    <citation type="submission" date="2018-11" db="EMBL/GenBank/DDBJ databases">
        <title>Sequencing the genomes of 1000 actinobacteria strains.</title>
        <authorList>
            <person name="Klenk H.-P."/>
        </authorList>
    </citation>
    <scope>NUCLEOTIDE SEQUENCE [LARGE SCALE GENOMIC DNA]</scope>
    <source>
        <strain evidence="2 3">DSM 44231</strain>
    </source>
</reference>
<name>A0A3N1H5X1_9PSEU</name>